<keyword evidence="3" id="KW-0238">DNA-binding</keyword>
<comment type="caution">
    <text evidence="9">The sequence shown here is derived from an EMBL/GenBank/DDBJ whole genome shotgun (WGS) entry which is preliminary data.</text>
</comment>
<keyword evidence="4" id="KW-0804">Transcription</keyword>
<dbReference type="EMBL" id="JAYMYS010000009">
    <property type="protein sequence ID" value="KAK7380713.1"/>
    <property type="molecule type" value="Genomic_DNA"/>
</dbReference>
<dbReference type="InterPro" id="IPR001471">
    <property type="entry name" value="AP2/ERF_dom"/>
</dbReference>
<dbReference type="SMART" id="SM00380">
    <property type="entry name" value="AP2"/>
    <property type="match status" value="1"/>
</dbReference>
<organism evidence="9 10">
    <name type="scientific">Psophocarpus tetragonolobus</name>
    <name type="common">Winged bean</name>
    <name type="synonym">Dolichos tetragonolobus</name>
    <dbReference type="NCBI Taxonomy" id="3891"/>
    <lineage>
        <taxon>Eukaryota</taxon>
        <taxon>Viridiplantae</taxon>
        <taxon>Streptophyta</taxon>
        <taxon>Embryophyta</taxon>
        <taxon>Tracheophyta</taxon>
        <taxon>Spermatophyta</taxon>
        <taxon>Magnoliopsida</taxon>
        <taxon>eudicotyledons</taxon>
        <taxon>Gunneridae</taxon>
        <taxon>Pentapetalae</taxon>
        <taxon>rosids</taxon>
        <taxon>fabids</taxon>
        <taxon>Fabales</taxon>
        <taxon>Fabaceae</taxon>
        <taxon>Papilionoideae</taxon>
        <taxon>50 kb inversion clade</taxon>
        <taxon>NPAAA clade</taxon>
        <taxon>indigoferoid/millettioid clade</taxon>
        <taxon>Phaseoleae</taxon>
        <taxon>Psophocarpus</taxon>
    </lineage>
</organism>
<dbReference type="GO" id="GO:0009873">
    <property type="term" value="P:ethylene-activated signaling pathway"/>
    <property type="evidence" value="ECO:0007669"/>
    <property type="project" value="InterPro"/>
</dbReference>
<evidence type="ECO:0000256" key="2">
    <source>
        <dbReference type="ARBA" id="ARBA00023015"/>
    </source>
</evidence>
<dbReference type="PANTHER" id="PTHR31190">
    <property type="entry name" value="DNA-BINDING DOMAIN"/>
    <property type="match status" value="1"/>
</dbReference>
<protein>
    <recommendedName>
        <fullName evidence="8">AP2/ERF domain-containing protein</fullName>
    </recommendedName>
</protein>
<dbReference type="GO" id="GO:0005634">
    <property type="term" value="C:nucleus"/>
    <property type="evidence" value="ECO:0007669"/>
    <property type="project" value="UniProtKB-SubCell"/>
</dbReference>
<sequence length="261" mass="29254">MRLICWFICTSFSNSRSVNIPRVEIDTFPLSTLNLIIIGSHLRFLCHDDIRRKHYRGVRQRPWGKWAAEIRDPKKAARVWLGTFDTAEAAAMAYDAAALKFKGNKAKLNFPERVAIPMPQTNNTTSSVMNTTQLSSSLPPPHNKNNNIGHDHHHQSLQISTNTDDNNSLASKGFPNLEEYARLLNCSDDDDFQRVALELYQHQHHHNEDFIYGSSSRPPPVPFFLSSSSAAMQSSTSEGYDFPSCFGHGGSGFDEGNTRGS</sequence>
<dbReference type="FunFam" id="3.30.730.10:FF:000001">
    <property type="entry name" value="Ethylene-responsive transcription factor 2"/>
    <property type="match status" value="1"/>
</dbReference>
<evidence type="ECO:0000259" key="8">
    <source>
        <dbReference type="PROSITE" id="PS51032"/>
    </source>
</evidence>
<dbReference type="GO" id="GO:0003700">
    <property type="term" value="F:DNA-binding transcription factor activity"/>
    <property type="evidence" value="ECO:0007669"/>
    <property type="project" value="InterPro"/>
</dbReference>
<feature type="compositionally biased region" description="Polar residues" evidence="7">
    <location>
        <begin position="133"/>
        <end position="148"/>
    </location>
</feature>
<evidence type="ECO:0000256" key="4">
    <source>
        <dbReference type="ARBA" id="ARBA00023163"/>
    </source>
</evidence>
<comment type="similarity">
    <text evidence="6">Belongs to the AP2/ERF transcription factor family. ERF subfamily.</text>
</comment>
<keyword evidence="10" id="KW-1185">Reference proteome</keyword>
<accession>A0AAN9P1S8</accession>
<evidence type="ECO:0000313" key="10">
    <source>
        <dbReference type="Proteomes" id="UP001386955"/>
    </source>
</evidence>
<dbReference type="InterPro" id="IPR036955">
    <property type="entry name" value="AP2/ERF_dom_sf"/>
</dbReference>
<proteinExistence type="inferred from homology"/>
<feature type="domain" description="AP2/ERF" evidence="8">
    <location>
        <begin position="54"/>
        <end position="111"/>
    </location>
</feature>
<dbReference type="PANTHER" id="PTHR31190:SF489">
    <property type="entry name" value="ETHYLENE-RESPONSIVE TRANSCRIPTION FACTOR ERF113-RELATED"/>
    <property type="match status" value="1"/>
</dbReference>
<gene>
    <name evidence="9" type="ORF">VNO78_33228</name>
</gene>
<name>A0AAN9P1S8_PSOTE</name>
<feature type="compositionally biased region" description="Low complexity" evidence="7">
    <location>
        <begin position="121"/>
        <end position="132"/>
    </location>
</feature>
<dbReference type="Gene3D" id="3.30.730.10">
    <property type="entry name" value="AP2/ERF domain"/>
    <property type="match status" value="1"/>
</dbReference>
<dbReference type="SUPFAM" id="SSF54171">
    <property type="entry name" value="DNA-binding domain"/>
    <property type="match status" value="1"/>
</dbReference>
<feature type="compositionally biased region" description="Polar residues" evidence="7">
    <location>
        <begin position="156"/>
        <end position="170"/>
    </location>
</feature>
<dbReference type="InterPro" id="IPR044808">
    <property type="entry name" value="ERF_plant"/>
</dbReference>
<dbReference type="GO" id="GO:0003677">
    <property type="term" value="F:DNA binding"/>
    <property type="evidence" value="ECO:0007669"/>
    <property type="project" value="UniProtKB-KW"/>
</dbReference>
<keyword evidence="2" id="KW-0805">Transcription regulation</keyword>
<evidence type="ECO:0000256" key="6">
    <source>
        <dbReference type="ARBA" id="ARBA00024343"/>
    </source>
</evidence>
<evidence type="ECO:0000256" key="7">
    <source>
        <dbReference type="SAM" id="MobiDB-lite"/>
    </source>
</evidence>
<evidence type="ECO:0000256" key="5">
    <source>
        <dbReference type="ARBA" id="ARBA00023242"/>
    </source>
</evidence>
<dbReference type="Proteomes" id="UP001386955">
    <property type="component" value="Unassembled WGS sequence"/>
</dbReference>
<evidence type="ECO:0000256" key="3">
    <source>
        <dbReference type="ARBA" id="ARBA00023125"/>
    </source>
</evidence>
<dbReference type="CDD" id="cd00018">
    <property type="entry name" value="AP2"/>
    <property type="match status" value="1"/>
</dbReference>
<evidence type="ECO:0000256" key="1">
    <source>
        <dbReference type="ARBA" id="ARBA00004123"/>
    </source>
</evidence>
<dbReference type="InterPro" id="IPR016177">
    <property type="entry name" value="DNA-bd_dom_sf"/>
</dbReference>
<dbReference type="AlphaFoldDB" id="A0AAN9P1S8"/>
<feature type="region of interest" description="Disordered" evidence="7">
    <location>
        <begin position="117"/>
        <end position="171"/>
    </location>
</feature>
<keyword evidence="5" id="KW-0539">Nucleus</keyword>
<comment type="subcellular location">
    <subcellularLocation>
        <location evidence="1">Nucleus</location>
    </subcellularLocation>
</comment>
<dbReference type="PROSITE" id="PS51032">
    <property type="entry name" value="AP2_ERF"/>
    <property type="match status" value="1"/>
</dbReference>
<evidence type="ECO:0000313" key="9">
    <source>
        <dbReference type="EMBL" id="KAK7380713.1"/>
    </source>
</evidence>
<dbReference type="PRINTS" id="PR00367">
    <property type="entry name" value="ETHRSPELEMNT"/>
</dbReference>
<dbReference type="Pfam" id="PF00847">
    <property type="entry name" value="AP2"/>
    <property type="match status" value="1"/>
</dbReference>
<reference evidence="9 10" key="1">
    <citation type="submission" date="2024-01" db="EMBL/GenBank/DDBJ databases">
        <title>The genomes of 5 underutilized Papilionoideae crops provide insights into root nodulation and disease resistanc.</title>
        <authorList>
            <person name="Jiang F."/>
        </authorList>
    </citation>
    <scope>NUCLEOTIDE SEQUENCE [LARGE SCALE GENOMIC DNA]</scope>
    <source>
        <strain evidence="9">DUOXIRENSHENG_FW03</strain>
        <tissue evidence="9">Leaves</tissue>
    </source>
</reference>